<feature type="chain" id="PRO_5047494239" evidence="2">
    <location>
        <begin position="28"/>
        <end position="364"/>
    </location>
</feature>
<dbReference type="Proteomes" id="UP001183615">
    <property type="component" value="Unassembled WGS sequence"/>
</dbReference>
<dbReference type="SUPFAM" id="SSF53474">
    <property type="entry name" value="alpha/beta-Hydrolases"/>
    <property type="match status" value="1"/>
</dbReference>
<dbReference type="InterPro" id="IPR000801">
    <property type="entry name" value="Esterase-like"/>
</dbReference>
<dbReference type="RefSeq" id="WP_311616700.1">
    <property type="nucleotide sequence ID" value="NZ_JAVREV010000003.1"/>
</dbReference>
<comment type="caution">
    <text evidence="3">The sequence shown here is derived from an EMBL/GenBank/DDBJ whole genome shotgun (WGS) entry which is preliminary data.</text>
</comment>
<dbReference type="Pfam" id="PF00756">
    <property type="entry name" value="Esterase"/>
    <property type="match status" value="1"/>
</dbReference>
<evidence type="ECO:0000313" key="4">
    <source>
        <dbReference type="Proteomes" id="UP001183615"/>
    </source>
</evidence>
<dbReference type="PANTHER" id="PTHR48098">
    <property type="entry name" value="ENTEROCHELIN ESTERASE-RELATED"/>
    <property type="match status" value="1"/>
</dbReference>
<feature type="region of interest" description="Disordered" evidence="1">
    <location>
        <begin position="253"/>
        <end position="273"/>
    </location>
</feature>
<evidence type="ECO:0000256" key="1">
    <source>
        <dbReference type="SAM" id="MobiDB-lite"/>
    </source>
</evidence>
<dbReference type="Gene3D" id="3.40.50.1820">
    <property type="entry name" value="alpha/beta hydrolase"/>
    <property type="match status" value="1"/>
</dbReference>
<protein>
    <submittedName>
        <fullName evidence="3">Alpha/beta hydrolase family protein</fullName>
    </submittedName>
</protein>
<dbReference type="InterPro" id="IPR029058">
    <property type="entry name" value="AB_hydrolase_fold"/>
</dbReference>
<keyword evidence="3" id="KW-0378">Hydrolase</keyword>
<sequence>MNPRHARFSRPWWALLCAVLLALPAVGGSSAAAARPDGATVVARERSGQRTLDLTIDSPALADEVKTRVLLPPGYADQPDRVWPVIYLLHGCCSRPGFDDWTSSADVAGLTAGTEALVVMPEGGSVGYYTNWWNAGRGGPPAWETFHLVELPRLLAGEVRAGSARAVAGASMGGTGALEYAGRHPGFFRAAASYSGRLNTRADAAAVMRRLEDFGHDPRAMWGDPEAQARIWSAHNPVEVLDRLPRGFPVYVSSGDGSPGPLDPPDAGDDGLERQFGDMAREYVARARGHGLAVTASLYGPGRHHYGYWEREFARSLPLLAEAVGAGSAGNTRGPADHAVPAWVPGSWHLPPGRAEGTRRWQER</sequence>
<evidence type="ECO:0000313" key="3">
    <source>
        <dbReference type="EMBL" id="MDT0442263.1"/>
    </source>
</evidence>
<gene>
    <name evidence="3" type="ORF">RM779_06565</name>
</gene>
<evidence type="ECO:0000256" key="2">
    <source>
        <dbReference type="SAM" id="SignalP"/>
    </source>
</evidence>
<reference evidence="4" key="1">
    <citation type="submission" date="2023-07" db="EMBL/GenBank/DDBJ databases">
        <title>30 novel species of actinomycetes from the DSMZ collection.</title>
        <authorList>
            <person name="Nouioui I."/>
        </authorList>
    </citation>
    <scope>NUCLEOTIDE SEQUENCE [LARGE SCALE GENOMIC DNA]</scope>
    <source>
        <strain evidence="4">DSM 41886</strain>
    </source>
</reference>
<dbReference type="InterPro" id="IPR050583">
    <property type="entry name" value="Mycobacterial_A85_antigen"/>
</dbReference>
<feature type="region of interest" description="Disordered" evidence="1">
    <location>
        <begin position="343"/>
        <end position="364"/>
    </location>
</feature>
<keyword evidence="4" id="KW-1185">Reference proteome</keyword>
<dbReference type="PANTHER" id="PTHR48098:SF1">
    <property type="entry name" value="DIACYLGLYCEROL ACYLTRANSFERASE_MYCOLYLTRANSFERASE AG85A"/>
    <property type="match status" value="1"/>
</dbReference>
<feature type="signal peptide" evidence="2">
    <location>
        <begin position="1"/>
        <end position="27"/>
    </location>
</feature>
<dbReference type="EMBL" id="JAVREV010000003">
    <property type="protein sequence ID" value="MDT0442263.1"/>
    <property type="molecule type" value="Genomic_DNA"/>
</dbReference>
<dbReference type="GO" id="GO:0016787">
    <property type="term" value="F:hydrolase activity"/>
    <property type="evidence" value="ECO:0007669"/>
    <property type="project" value="UniProtKB-KW"/>
</dbReference>
<organism evidence="3 4">
    <name type="scientific">Streptomyces johnsoniae</name>
    <dbReference type="NCBI Taxonomy" id="3075532"/>
    <lineage>
        <taxon>Bacteria</taxon>
        <taxon>Bacillati</taxon>
        <taxon>Actinomycetota</taxon>
        <taxon>Actinomycetes</taxon>
        <taxon>Kitasatosporales</taxon>
        <taxon>Streptomycetaceae</taxon>
        <taxon>Streptomyces</taxon>
    </lineage>
</organism>
<accession>A0ABU2S0F7</accession>
<proteinExistence type="predicted"/>
<name>A0ABU2S0F7_9ACTN</name>
<keyword evidence="2" id="KW-0732">Signal</keyword>